<feature type="region of interest" description="Disordered" evidence="3">
    <location>
        <begin position="173"/>
        <end position="254"/>
    </location>
</feature>
<dbReference type="InterPro" id="IPR012677">
    <property type="entry name" value="Nucleotide-bd_a/b_plait_sf"/>
</dbReference>
<keyword evidence="5" id="KW-0648">Protein biosynthesis</keyword>
<dbReference type="PANTHER" id="PTHR23236">
    <property type="entry name" value="EUKARYOTIC TRANSLATION INITIATION FACTOR 4B/4H"/>
    <property type="match status" value="1"/>
</dbReference>
<dbReference type="GO" id="GO:0003743">
    <property type="term" value="F:translation initiation factor activity"/>
    <property type="evidence" value="ECO:0007669"/>
    <property type="project" value="UniProtKB-KW"/>
</dbReference>
<dbReference type="SUPFAM" id="SSF54928">
    <property type="entry name" value="RNA-binding domain, RBD"/>
    <property type="match status" value="1"/>
</dbReference>
<feature type="compositionally biased region" description="Polar residues" evidence="3">
    <location>
        <begin position="234"/>
        <end position="251"/>
    </location>
</feature>
<gene>
    <name evidence="5" type="primary">IF4B</name>
</gene>
<dbReference type="EMBL" id="GAKP01017362">
    <property type="protein sequence ID" value="JAC41590.1"/>
    <property type="molecule type" value="Transcribed_RNA"/>
</dbReference>
<dbReference type="InterPro" id="IPR033107">
    <property type="entry name" value="EIF-4B_RRM"/>
</dbReference>
<organism evidence="5">
    <name type="scientific">Bactrocera dorsalis</name>
    <name type="common">Oriental fruit fly</name>
    <name type="synonym">Dacus dorsalis</name>
    <dbReference type="NCBI Taxonomy" id="27457"/>
    <lineage>
        <taxon>Eukaryota</taxon>
        <taxon>Metazoa</taxon>
        <taxon>Ecdysozoa</taxon>
        <taxon>Arthropoda</taxon>
        <taxon>Hexapoda</taxon>
        <taxon>Insecta</taxon>
        <taxon>Pterygota</taxon>
        <taxon>Neoptera</taxon>
        <taxon>Endopterygota</taxon>
        <taxon>Diptera</taxon>
        <taxon>Brachycera</taxon>
        <taxon>Muscomorpha</taxon>
        <taxon>Tephritoidea</taxon>
        <taxon>Tephritidae</taxon>
        <taxon>Bactrocera</taxon>
        <taxon>Bactrocera</taxon>
    </lineage>
</organism>
<evidence type="ECO:0000259" key="4">
    <source>
        <dbReference type="PROSITE" id="PS50102"/>
    </source>
</evidence>
<feature type="domain" description="RRM" evidence="4">
    <location>
        <begin position="97"/>
        <end position="174"/>
    </location>
</feature>
<dbReference type="PANTHER" id="PTHR23236:SF12">
    <property type="entry name" value="EUKARYOTIC INITIATION FACTOR 4B-RELATED"/>
    <property type="match status" value="1"/>
</dbReference>
<evidence type="ECO:0000313" key="5">
    <source>
        <dbReference type="EMBL" id="JAC41590.1"/>
    </source>
</evidence>
<dbReference type="Gene3D" id="3.30.70.330">
    <property type="match status" value="1"/>
</dbReference>
<proteinExistence type="predicted"/>
<dbReference type="InterPro" id="IPR035979">
    <property type="entry name" value="RBD_domain_sf"/>
</dbReference>
<protein>
    <submittedName>
        <fullName evidence="5">Eukaryotic translation initiation factor 4B</fullName>
    </submittedName>
</protein>
<dbReference type="PROSITE" id="PS50102">
    <property type="entry name" value="RRM"/>
    <property type="match status" value="1"/>
</dbReference>
<dbReference type="Pfam" id="PF00076">
    <property type="entry name" value="RRM_1"/>
    <property type="match status" value="1"/>
</dbReference>
<dbReference type="GO" id="GO:0003723">
    <property type="term" value="F:RNA binding"/>
    <property type="evidence" value="ECO:0007669"/>
    <property type="project" value="UniProtKB-UniRule"/>
</dbReference>
<dbReference type="CDD" id="cd12402">
    <property type="entry name" value="RRM_eIF4B"/>
    <property type="match status" value="1"/>
</dbReference>
<reference evidence="5" key="1">
    <citation type="journal article" date="2014" name="BMC Genomics">
        <title>Characterizing the developmental transcriptome of the oriental fruit fly, Bactrocera dorsalis (Diptera: Tephritidae) through comparative genomic analysis with Drosophila melanogaster utilizing modENCODE datasets.</title>
        <authorList>
            <person name="Geib S.M."/>
            <person name="Calla B."/>
            <person name="Hall B."/>
            <person name="Hou S."/>
            <person name="Manoukis N.C."/>
        </authorList>
    </citation>
    <scope>NUCLEOTIDE SEQUENCE</scope>
    <source>
        <strain evidence="5">Punador</strain>
    </source>
</reference>
<evidence type="ECO:0000256" key="2">
    <source>
        <dbReference type="PROSITE-ProRule" id="PRU00176"/>
    </source>
</evidence>
<sequence>MLIEEVYKKHCPRKVFDVMASAGKKGKKKGTVISLQSFLANGDVPVGITQVAKKVRNLEGEESDDGVNTMPLVFQLPTAPRANRIFDDDSVPHSPPYIAYLTNLPFDAKEEDLQEFFGATPILSLRLPREEGETGRVRGFGYVEFENREDLINTLSLPDPSIKGRRIRIELSNESDNQGFRQRGNRRGFDGFNNSGENRESTNWRRDNNTNNSNDGYGKHFSRERKYEPDENKSNSSWRSGIRTNTNQSLESKFRNKDAERGISINFKRDDQEFERPKLNLKPRTLPLPVVNKDLDRDIESIDENERKFKQGGVTSQKVFGSAKPVDTATRELEIEERMTEARRQQQLKQELDQGEINDKIGDIQLEKTNKDSTNYTTSWRRKDVAVQNLDNNSVGQSRDGLETQKIESRRFNRDENPQIRNRDFFDRDKTSYIQRDGKHKEENKIKRITKNERTFPKCQDNINLPVFQTSNKYAGLNDEVSE</sequence>
<dbReference type="OrthoDB" id="1748655at2759"/>
<dbReference type="GO" id="GO:0005634">
    <property type="term" value="C:nucleus"/>
    <property type="evidence" value="ECO:0007669"/>
    <property type="project" value="TreeGrafter"/>
</dbReference>
<dbReference type="SMART" id="SM00360">
    <property type="entry name" value="RRM"/>
    <property type="match status" value="1"/>
</dbReference>
<dbReference type="InterPro" id="IPR000504">
    <property type="entry name" value="RRM_dom"/>
</dbReference>
<feature type="compositionally biased region" description="Basic and acidic residues" evidence="3">
    <location>
        <begin position="224"/>
        <end position="233"/>
    </location>
</feature>
<feature type="compositionally biased region" description="Basic and acidic residues" evidence="3">
    <location>
        <begin position="197"/>
        <end position="208"/>
    </location>
</feature>
<dbReference type="AlphaFoldDB" id="A0A034VIH9"/>
<keyword evidence="5" id="KW-0396">Initiation factor</keyword>
<name>A0A034VIH9_BACDO</name>
<keyword evidence="1 2" id="KW-0694">RNA-binding</keyword>
<evidence type="ECO:0000256" key="3">
    <source>
        <dbReference type="SAM" id="MobiDB-lite"/>
    </source>
</evidence>
<evidence type="ECO:0000256" key="1">
    <source>
        <dbReference type="ARBA" id="ARBA00022884"/>
    </source>
</evidence>
<accession>A0A034VIH9</accession>